<evidence type="ECO:0000256" key="1">
    <source>
        <dbReference type="ARBA" id="ARBA00022603"/>
    </source>
</evidence>
<evidence type="ECO:0000256" key="2">
    <source>
        <dbReference type="ARBA" id="ARBA00022679"/>
    </source>
</evidence>
<dbReference type="GO" id="GO:0032259">
    <property type="term" value="P:methylation"/>
    <property type="evidence" value="ECO:0007669"/>
    <property type="project" value="UniProtKB-KW"/>
</dbReference>
<organism evidence="5 6">
    <name type="scientific">Candidatus Electrothrix marina</name>
    <dbReference type="NCBI Taxonomy" id="1859130"/>
    <lineage>
        <taxon>Bacteria</taxon>
        <taxon>Pseudomonadati</taxon>
        <taxon>Thermodesulfobacteriota</taxon>
        <taxon>Desulfobulbia</taxon>
        <taxon>Desulfobulbales</taxon>
        <taxon>Desulfobulbaceae</taxon>
        <taxon>Candidatus Electrothrix</taxon>
    </lineage>
</organism>
<keyword evidence="1 5" id="KW-0489">Methyltransferase</keyword>
<gene>
    <name evidence="5" type="ORF">VT99_10524</name>
</gene>
<accession>A0A444J6Z1</accession>
<dbReference type="InterPro" id="IPR003726">
    <property type="entry name" value="HCY_dom"/>
</dbReference>
<dbReference type="Proteomes" id="UP000286862">
    <property type="component" value="Unassembled WGS sequence"/>
</dbReference>
<dbReference type="EC" id="2.1.1.10" evidence="5"/>
<dbReference type="Gene3D" id="3.20.20.330">
    <property type="entry name" value="Homocysteine-binding-like domain"/>
    <property type="match status" value="1"/>
</dbReference>
<reference evidence="5 6" key="1">
    <citation type="submission" date="2017-01" db="EMBL/GenBank/DDBJ databases">
        <title>The cable genome- insights into the physiology and evolution of filamentous bacteria capable of sulfide oxidation via long distance electron transfer.</title>
        <authorList>
            <person name="Schreiber L."/>
            <person name="Bjerg J.T."/>
            <person name="Boggild A."/>
            <person name="Van De Vossenberg J."/>
            <person name="Meysman F."/>
            <person name="Nielsen L.P."/>
            <person name="Schramm A."/>
            <person name="Kjeldsen K.U."/>
        </authorList>
    </citation>
    <scope>NUCLEOTIDE SEQUENCE [LARGE SCALE GENOMIC DNA]</scope>
    <source>
        <strain evidence="5">A2</strain>
    </source>
</reference>
<dbReference type="PANTHER" id="PTHR11103:SF18">
    <property type="entry name" value="SLR1189 PROTEIN"/>
    <property type="match status" value="1"/>
</dbReference>
<name>A0A444J6Z1_9BACT</name>
<sequence>MNPVRFLEEKLKKGHTVLLDGATGTELEHRGVPMNSAAWSVEAVYSHPDVVQDIHEDYIRAGVDVITVNSFSMGRHMFISAGLADDFRQLNRSAVELAIRARDRTATAPVAIAGSIAPTTITPHPKGGGKPF</sequence>
<feature type="domain" description="Hcy-binding" evidence="4">
    <location>
        <begin position="5"/>
        <end position="132"/>
    </location>
</feature>
<comment type="caution">
    <text evidence="3">Lacks conserved residue(s) required for the propagation of feature annotation.</text>
</comment>
<evidence type="ECO:0000259" key="4">
    <source>
        <dbReference type="PROSITE" id="PS50970"/>
    </source>
</evidence>
<proteinExistence type="predicted"/>
<keyword evidence="2 5" id="KW-0808">Transferase</keyword>
<dbReference type="SUPFAM" id="SSF82282">
    <property type="entry name" value="Homocysteine S-methyltransferase"/>
    <property type="match status" value="1"/>
</dbReference>
<dbReference type="AlphaFoldDB" id="A0A444J6Z1"/>
<evidence type="ECO:0000313" key="6">
    <source>
        <dbReference type="Proteomes" id="UP000286862"/>
    </source>
</evidence>
<evidence type="ECO:0000313" key="5">
    <source>
        <dbReference type="EMBL" id="RWX48827.1"/>
    </source>
</evidence>
<comment type="caution">
    <text evidence="5">The sequence shown here is derived from an EMBL/GenBank/DDBJ whole genome shotgun (WGS) entry which is preliminary data.</text>
</comment>
<dbReference type="InterPro" id="IPR036589">
    <property type="entry name" value="HCY_dom_sf"/>
</dbReference>
<dbReference type="PANTHER" id="PTHR11103">
    <property type="entry name" value="SLR1189 PROTEIN"/>
    <property type="match status" value="1"/>
</dbReference>
<protein>
    <submittedName>
        <fullName evidence="5">Homocysteine S-methyltransferase</fullName>
        <ecNumber evidence="5">2.1.1.10</ecNumber>
    </submittedName>
</protein>
<dbReference type="Pfam" id="PF02574">
    <property type="entry name" value="S-methyl_trans"/>
    <property type="match status" value="1"/>
</dbReference>
<dbReference type="GO" id="GO:0008168">
    <property type="term" value="F:methyltransferase activity"/>
    <property type="evidence" value="ECO:0007669"/>
    <property type="project" value="UniProtKB-KW"/>
</dbReference>
<dbReference type="PROSITE" id="PS50970">
    <property type="entry name" value="HCY"/>
    <property type="match status" value="1"/>
</dbReference>
<dbReference type="EMBL" id="MTKQ01000052">
    <property type="protein sequence ID" value="RWX48827.1"/>
    <property type="molecule type" value="Genomic_DNA"/>
</dbReference>
<evidence type="ECO:0000256" key="3">
    <source>
        <dbReference type="PROSITE-ProRule" id="PRU00333"/>
    </source>
</evidence>